<dbReference type="InterPro" id="IPR006638">
    <property type="entry name" value="Elp3/MiaA/NifB-like_rSAM"/>
</dbReference>
<dbReference type="InterPro" id="IPR007197">
    <property type="entry name" value="rSAM"/>
</dbReference>
<dbReference type="Pfam" id="PF04055">
    <property type="entry name" value="Radical_SAM"/>
    <property type="match status" value="1"/>
</dbReference>
<evidence type="ECO:0000256" key="3">
    <source>
        <dbReference type="ARBA" id="ARBA00022723"/>
    </source>
</evidence>
<dbReference type="InterPro" id="IPR034505">
    <property type="entry name" value="Coproporphyrinogen-III_oxidase"/>
</dbReference>
<dbReference type="SFLD" id="SFLDS00029">
    <property type="entry name" value="Radical_SAM"/>
    <property type="match status" value="1"/>
</dbReference>
<organism evidence="8 9">
    <name type="scientific">Rhodocista pekingensis</name>
    <dbReference type="NCBI Taxonomy" id="201185"/>
    <lineage>
        <taxon>Bacteria</taxon>
        <taxon>Pseudomonadati</taxon>
        <taxon>Pseudomonadota</taxon>
        <taxon>Alphaproteobacteria</taxon>
        <taxon>Rhodospirillales</taxon>
        <taxon>Azospirillaceae</taxon>
        <taxon>Rhodocista</taxon>
    </lineage>
</organism>
<evidence type="ECO:0000259" key="7">
    <source>
        <dbReference type="PROSITE" id="PS51918"/>
    </source>
</evidence>
<keyword evidence="8" id="KW-0808">Transferase</keyword>
<dbReference type="InterPro" id="IPR013785">
    <property type="entry name" value="Aldolase_TIM"/>
</dbReference>
<evidence type="ECO:0000256" key="1">
    <source>
        <dbReference type="ARBA" id="ARBA00001966"/>
    </source>
</evidence>
<keyword evidence="4" id="KW-0408">Iron</keyword>
<evidence type="ECO:0000313" key="8">
    <source>
        <dbReference type="EMBL" id="MFC7335115.1"/>
    </source>
</evidence>
<keyword evidence="9" id="KW-1185">Reference proteome</keyword>
<sequence length="498" mass="52907">MTQAGVHPRASQAPATPERAPGPAGPPAGHSGGHPGRHPAGPPAAAEAPPLESFFARTGGDPLATAFPGRRPVHPASAMDTVPEDEIVPLWHRLYASGRTRRAVAYVHVPFCENHCLFCGFYQNPWRAEAGAPYVDAVIAQMAAFARTPAHDGPPLQAVYLGGGTPTALSGPDIARLVRAIHTHLPLAPDCEITLEGRIHSFGLEKARAAFDAGVTRMSFGVQSFSDAIRRPLGRKAPRRQLIAELEGLVALDRGAIVADLIYGLPDQTPEDVAADVRLCAALGLDGFDLYSLNVIPGTPLLSAIEKGKKRVAAPEELGRYFAAGEAAAEAEGMVSISTTHWQGSLRERNVYNLAVKTGADCLPFGAGAGGFLGGCNYRITTDLDDYAARSGSGDCLTRGMMRQGAGSAVGHAIRYGMERGLLDLSRAEAAFTALCPAPRTALAAHLAPLLAQWQEAGLLAPEHRFHRLTRPGRFWQVAMTGRLLGWLAQHPDMKELR</sequence>
<dbReference type="InterPro" id="IPR026332">
    <property type="entry name" value="HutW"/>
</dbReference>
<dbReference type="SUPFAM" id="SSF102114">
    <property type="entry name" value="Radical SAM enzymes"/>
    <property type="match status" value="1"/>
</dbReference>
<keyword evidence="2" id="KW-0949">S-adenosyl-L-methionine</keyword>
<protein>
    <submittedName>
        <fullName evidence="8">Heme anaerobic degradation radical SAM methyltransferase ChuW/HutW</fullName>
    </submittedName>
</protein>
<reference evidence="9" key="1">
    <citation type="journal article" date="2019" name="Int. J. Syst. Evol. Microbiol.">
        <title>The Global Catalogue of Microorganisms (GCM) 10K type strain sequencing project: providing services to taxonomists for standard genome sequencing and annotation.</title>
        <authorList>
            <consortium name="The Broad Institute Genomics Platform"/>
            <consortium name="The Broad Institute Genome Sequencing Center for Infectious Disease"/>
            <person name="Wu L."/>
            <person name="Ma J."/>
        </authorList>
    </citation>
    <scope>NUCLEOTIDE SEQUENCE [LARGE SCALE GENOMIC DNA]</scope>
    <source>
        <strain evidence="9">CGMCC 1.16275</strain>
    </source>
</reference>
<proteinExistence type="predicted"/>
<dbReference type="NCBIfam" id="TIGR04107">
    <property type="entry name" value="rSAM_HutW"/>
    <property type="match status" value="1"/>
</dbReference>
<dbReference type="PANTHER" id="PTHR13932:SF9">
    <property type="entry name" value="COPROPORPHYRINOGEN III OXIDASE"/>
    <property type="match status" value="1"/>
</dbReference>
<dbReference type="SMART" id="SM00729">
    <property type="entry name" value="Elp3"/>
    <property type="match status" value="1"/>
</dbReference>
<keyword evidence="8" id="KW-0489">Methyltransferase</keyword>
<evidence type="ECO:0000256" key="5">
    <source>
        <dbReference type="ARBA" id="ARBA00023014"/>
    </source>
</evidence>
<dbReference type="GO" id="GO:0032259">
    <property type="term" value="P:methylation"/>
    <property type="evidence" value="ECO:0007669"/>
    <property type="project" value="UniProtKB-KW"/>
</dbReference>
<feature type="domain" description="Radical SAM core" evidence="7">
    <location>
        <begin position="97"/>
        <end position="326"/>
    </location>
</feature>
<dbReference type="SFLD" id="SFLDG01065">
    <property type="entry name" value="anaerobic_coproporphyrinogen-I"/>
    <property type="match status" value="1"/>
</dbReference>
<dbReference type="Gene3D" id="3.20.20.70">
    <property type="entry name" value="Aldolase class I"/>
    <property type="match status" value="1"/>
</dbReference>
<dbReference type="GO" id="GO:0008168">
    <property type="term" value="F:methyltransferase activity"/>
    <property type="evidence" value="ECO:0007669"/>
    <property type="project" value="UniProtKB-KW"/>
</dbReference>
<gene>
    <name evidence="8" type="primary">hutW</name>
    <name evidence="8" type="ORF">ACFQPS_18250</name>
</gene>
<accession>A0ABW2L1P6</accession>
<keyword evidence="3" id="KW-0479">Metal-binding</keyword>
<name>A0ABW2L1P6_9PROT</name>
<dbReference type="Proteomes" id="UP001596456">
    <property type="component" value="Unassembled WGS sequence"/>
</dbReference>
<dbReference type="EMBL" id="JBHTCM010000026">
    <property type="protein sequence ID" value="MFC7335115.1"/>
    <property type="molecule type" value="Genomic_DNA"/>
</dbReference>
<dbReference type="CDD" id="cd01335">
    <property type="entry name" value="Radical_SAM"/>
    <property type="match status" value="1"/>
</dbReference>
<evidence type="ECO:0000256" key="4">
    <source>
        <dbReference type="ARBA" id="ARBA00023004"/>
    </source>
</evidence>
<dbReference type="RefSeq" id="WP_377360653.1">
    <property type="nucleotide sequence ID" value="NZ_JBHTCM010000026.1"/>
</dbReference>
<comment type="caution">
    <text evidence="8">The sequence shown here is derived from an EMBL/GenBank/DDBJ whole genome shotgun (WGS) entry which is preliminary data.</text>
</comment>
<evidence type="ECO:0000313" key="9">
    <source>
        <dbReference type="Proteomes" id="UP001596456"/>
    </source>
</evidence>
<feature type="compositionally biased region" description="Low complexity" evidence="6">
    <location>
        <begin position="13"/>
        <end position="22"/>
    </location>
</feature>
<evidence type="ECO:0000256" key="6">
    <source>
        <dbReference type="SAM" id="MobiDB-lite"/>
    </source>
</evidence>
<comment type="cofactor">
    <cofactor evidence="1">
        <name>[4Fe-4S] cluster</name>
        <dbReference type="ChEBI" id="CHEBI:49883"/>
    </cofactor>
</comment>
<dbReference type="PROSITE" id="PS51918">
    <property type="entry name" value="RADICAL_SAM"/>
    <property type="match status" value="1"/>
</dbReference>
<keyword evidence="5" id="KW-0411">Iron-sulfur</keyword>
<dbReference type="SFLD" id="SFLDF00311">
    <property type="entry name" value="heme_degradation_proteins_(Hut"/>
    <property type="match status" value="1"/>
</dbReference>
<feature type="region of interest" description="Disordered" evidence="6">
    <location>
        <begin position="1"/>
        <end position="77"/>
    </location>
</feature>
<dbReference type="SFLD" id="SFLDG01082">
    <property type="entry name" value="B12-binding_domain_containing"/>
    <property type="match status" value="1"/>
</dbReference>
<dbReference type="PANTHER" id="PTHR13932">
    <property type="entry name" value="COPROPORPHYRINIGEN III OXIDASE"/>
    <property type="match status" value="1"/>
</dbReference>
<dbReference type="InterPro" id="IPR058240">
    <property type="entry name" value="rSAM_sf"/>
</dbReference>
<evidence type="ECO:0000256" key="2">
    <source>
        <dbReference type="ARBA" id="ARBA00022691"/>
    </source>
</evidence>